<dbReference type="GeneID" id="100087492"/>
<dbReference type="OrthoDB" id="9892281at2759"/>
<organism evidence="13 14">
    <name type="scientific">Ornithorhynchus anatinus</name>
    <name type="common">Duckbill platypus</name>
    <dbReference type="NCBI Taxonomy" id="9258"/>
    <lineage>
        <taxon>Eukaryota</taxon>
        <taxon>Metazoa</taxon>
        <taxon>Chordata</taxon>
        <taxon>Craniata</taxon>
        <taxon>Vertebrata</taxon>
        <taxon>Euteleostomi</taxon>
        <taxon>Mammalia</taxon>
        <taxon>Monotremata</taxon>
        <taxon>Ornithorhynchidae</taxon>
        <taxon>Ornithorhynchus</taxon>
    </lineage>
</organism>
<keyword evidence="3" id="KW-0964">Secreted</keyword>
<dbReference type="GeneTree" id="ENSGT00940000154513"/>
<dbReference type="AlphaFoldDB" id="A0A6I8PD75"/>
<protein>
    <recommendedName>
        <fullName evidence="2">Natriuretic peptides B</fullName>
    </recommendedName>
    <alternativeName>
        <fullName evidence="7">Brain natriuretic factor prohormone</fullName>
    </alternativeName>
    <alternativeName>
        <fullName evidence="8">Gamma-brain natriuretic peptide</fullName>
    </alternativeName>
    <alternativeName>
        <fullName evidence="9">Iso-ANP</fullName>
    </alternativeName>
</protein>
<comment type="similarity">
    <text evidence="10">Belongs to the natriuretic peptide family.</text>
</comment>
<gene>
    <name evidence="13" type="primary">NPPB</name>
</gene>
<dbReference type="GO" id="GO:0051427">
    <property type="term" value="F:hormone receptor binding"/>
    <property type="evidence" value="ECO:0000318"/>
    <property type="project" value="GO_Central"/>
</dbReference>
<evidence type="ECO:0000256" key="5">
    <source>
        <dbReference type="ARBA" id="ARBA00022858"/>
    </source>
</evidence>
<name>A0A6I8PD75_ORNAN</name>
<dbReference type="InterPro" id="IPR030480">
    <property type="entry name" value="Natr_peptide_CS"/>
</dbReference>
<evidence type="ECO:0000256" key="4">
    <source>
        <dbReference type="ARBA" id="ARBA00022729"/>
    </source>
</evidence>
<dbReference type="GO" id="GO:0005737">
    <property type="term" value="C:cytoplasm"/>
    <property type="evidence" value="ECO:0000318"/>
    <property type="project" value="GO_Central"/>
</dbReference>
<dbReference type="PROSITE" id="PS00263">
    <property type="entry name" value="NATRIURETIC_PEPTIDE"/>
    <property type="match status" value="1"/>
</dbReference>
<dbReference type="SMART" id="SM00183">
    <property type="entry name" value="NAT_PEP"/>
    <property type="match status" value="1"/>
</dbReference>
<dbReference type="Proteomes" id="UP000002279">
    <property type="component" value="Chromosome 5"/>
</dbReference>
<evidence type="ECO:0000256" key="11">
    <source>
        <dbReference type="SAM" id="MobiDB-lite"/>
    </source>
</evidence>
<evidence type="ECO:0000256" key="9">
    <source>
        <dbReference type="ARBA" id="ARBA00032369"/>
    </source>
</evidence>
<feature type="compositionally biased region" description="Acidic residues" evidence="11">
    <location>
        <begin position="59"/>
        <end position="71"/>
    </location>
</feature>
<reference evidence="13 14" key="1">
    <citation type="journal article" date="2008" name="Nature">
        <title>Genome analysis of the platypus reveals unique signatures of evolution.</title>
        <authorList>
            <person name="Warren W.C."/>
            <person name="Hillier L.W."/>
            <person name="Marshall Graves J.A."/>
            <person name="Birney E."/>
            <person name="Ponting C.P."/>
            <person name="Grutzner F."/>
            <person name="Belov K."/>
            <person name="Miller W."/>
            <person name="Clarke L."/>
            <person name="Chinwalla A.T."/>
            <person name="Yang S.P."/>
            <person name="Heger A."/>
            <person name="Locke D.P."/>
            <person name="Miethke P."/>
            <person name="Waters P.D."/>
            <person name="Veyrunes F."/>
            <person name="Fulton L."/>
            <person name="Fulton B."/>
            <person name="Graves T."/>
            <person name="Wallis J."/>
            <person name="Puente X.S."/>
            <person name="Lopez-Otin C."/>
            <person name="Ordonez G.R."/>
            <person name="Eichler E.E."/>
            <person name="Chen L."/>
            <person name="Cheng Z."/>
            <person name="Deakin J.E."/>
            <person name="Alsop A."/>
            <person name="Thompson K."/>
            <person name="Kirby P."/>
            <person name="Papenfuss A.T."/>
            <person name="Wakefield M.J."/>
            <person name="Olender T."/>
            <person name="Lancet D."/>
            <person name="Huttley G.A."/>
            <person name="Smit A.F."/>
            <person name="Pask A."/>
            <person name="Temple-Smith P."/>
            <person name="Batzer M.A."/>
            <person name="Walker J.A."/>
            <person name="Konkel M.K."/>
            <person name="Harris R.S."/>
            <person name="Whittington C.M."/>
            <person name="Wong E.S."/>
            <person name="Gemmell N.J."/>
            <person name="Buschiazzo E."/>
            <person name="Vargas Jentzsch I.M."/>
            <person name="Merkel A."/>
            <person name="Schmitz J."/>
            <person name="Zemann A."/>
            <person name="Churakov G."/>
            <person name="Kriegs J.O."/>
            <person name="Brosius J."/>
            <person name="Murchison E.P."/>
            <person name="Sachidanandam R."/>
            <person name="Smith C."/>
            <person name="Hannon G.J."/>
            <person name="Tsend-Ayush E."/>
            <person name="McMillan D."/>
            <person name="Attenborough R."/>
            <person name="Rens W."/>
            <person name="Ferguson-Smith M."/>
            <person name="Lefevre C.M."/>
            <person name="Sharp J.A."/>
            <person name="Nicholas K.R."/>
            <person name="Ray D.A."/>
            <person name="Kube M."/>
            <person name="Reinhardt R."/>
            <person name="Pringle T.H."/>
            <person name="Taylor J."/>
            <person name="Jones R.C."/>
            <person name="Nixon B."/>
            <person name="Dacheux J.L."/>
            <person name="Niwa H."/>
            <person name="Sekita Y."/>
            <person name="Huang X."/>
            <person name="Stark A."/>
            <person name="Kheradpour P."/>
            <person name="Kellis M."/>
            <person name="Flicek P."/>
            <person name="Chen Y."/>
            <person name="Webber C."/>
            <person name="Hardison R."/>
            <person name="Nelson J."/>
            <person name="Hallsworth-Pepin K."/>
            <person name="Delehaunty K."/>
            <person name="Markovic C."/>
            <person name="Minx P."/>
            <person name="Feng Y."/>
            <person name="Kremitzki C."/>
            <person name="Mitreva M."/>
            <person name="Glasscock J."/>
            <person name="Wylie T."/>
            <person name="Wohldmann P."/>
            <person name="Thiru P."/>
            <person name="Nhan M.N."/>
            <person name="Pohl C.S."/>
            <person name="Smith S.M."/>
            <person name="Hou S."/>
            <person name="Nefedov M."/>
            <person name="de Jong P.J."/>
            <person name="Renfree M.B."/>
            <person name="Mardis E.R."/>
            <person name="Wilson R.K."/>
        </authorList>
    </citation>
    <scope>NUCLEOTIDE SEQUENCE [LARGE SCALE GENOMIC DNA]</scope>
    <source>
        <strain evidence="13 14">Glennie</strain>
    </source>
</reference>
<dbReference type="InterPro" id="IPR002408">
    <property type="entry name" value="Natriuretic_peptide_brain"/>
</dbReference>
<dbReference type="GO" id="GO:0003085">
    <property type="term" value="P:negative regulation of systemic arterial blood pressure"/>
    <property type="evidence" value="ECO:0000318"/>
    <property type="project" value="GO_Central"/>
</dbReference>
<dbReference type="GO" id="GO:0097746">
    <property type="term" value="P:blood vessel diameter maintenance"/>
    <property type="evidence" value="ECO:0007669"/>
    <property type="project" value="UniProtKB-KW"/>
</dbReference>
<comment type="subcellular location">
    <subcellularLocation>
        <location evidence="1 10">Secreted</location>
    </subcellularLocation>
</comment>
<dbReference type="OMA" id="RPTGVWK"/>
<accession>A0A6I8PD75</accession>
<sequence length="143" mass="15687">MDCHRLAVPRALLLLLLVLLQARGGRALPLAGLSPARELAGVQELLNRLREKFSVLEELEADSEPETEAEEPAGNPAELWEESEPRARARPATAGSLEYRSPALQALRGLQNPKFMRESGCFGRRLDRIGSISGLGCNGFRKN</sequence>
<dbReference type="PANTHER" id="PTHR14066:SF10">
    <property type="entry name" value="NATRIURETIC PEPTIDES B"/>
    <property type="match status" value="1"/>
</dbReference>
<dbReference type="Pfam" id="PF00212">
    <property type="entry name" value="ANP"/>
    <property type="match status" value="1"/>
</dbReference>
<dbReference type="InterPro" id="IPR000663">
    <property type="entry name" value="Natr_peptide"/>
</dbReference>
<dbReference type="GO" id="GO:0007218">
    <property type="term" value="P:neuropeptide signaling pathway"/>
    <property type="evidence" value="ECO:0000318"/>
    <property type="project" value="GO_Central"/>
</dbReference>
<evidence type="ECO:0000256" key="7">
    <source>
        <dbReference type="ARBA" id="ARBA00031802"/>
    </source>
</evidence>
<feature type="chain" id="PRO_5026241663" description="Natriuretic peptides B" evidence="12">
    <location>
        <begin position="28"/>
        <end position="143"/>
    </location>
</feature>
<dbReference type="GO" id="GO:0006182">
    <property type="term" value="P:cGMP biosynthetic process"/>
    <property type="evidence" value="ECO:0000318"/>
    <property type="project" value="GO_Central"/>
</dbReference>
<evidence type="ECO:0000313" key="14">
    <source>
        <dbReference type="Proteomes" id="UP000002279"/>
    </source>
</evidence>
<feature type="region of interest" description="Disordered" evidence="11">
    <location>
        <begin position="59"/>
        <end position="96"/>
    </location>
</feature>
<reference evidence="13" key="2">
    <citation type="submission" date="2025-08" db="UniProtKB">
        <authorList>
            <consortium name="Ensembl"/>
        </authorList>
    </citation>
    <scope>IDENTIFICATION</scope>
    <source>
        <strain evidence="13">Glennie</strain>
    </source>
</reference>
<dbReference type="RefSeq" id="XP_028921887.1">
    <property type="nucleotide sequence ID" value="XM_029066054.1"/>
</dbReference>
<dbReference type="Bgee" id="ENSOANG00000050191">
    <property type="expression patterns" value="Expressed in heart and 4 other cell types or tissues"/>
</dbReference>
<dbReference type="KEGG" id="oaa:100087492"/>
<dbReference type="GO" id="GO:0007168">
    <property type="term" value="P:receptor guanylyl cyclase signaling pathway"/>
    <property type="evidence" value="ECO:0000318"/>
    <property type="project" value="GO_Central"/>
</dbReference>
<keyword evidence="14" id="KW-1185">Reference proteome</keyword>
<dbReference type="Ensembl" id="ENSOANT00000067439.1">
    <property type="protein sequence ID" value="ENSOANP00000050133.1"/>
    <property type="gene ID" value="ENSOANG00000050191.1"/>
</dbReference>
<dbReference type="PRINTS" id="PR00712">
    <property type="entry name" value="BNATPEPTIDE"/>
</dbReference>
<dbReference type="GO" id="GO:0019934">
    <property type="term" value="P:cGMP-mediated signaling"/>
    <property type="evidence" value="ECO:0000318"/>
    <property type="project" value="GO_Central"/>
</dbReference>
<dbReference type="PRINTS" id="PR00710">
    <property type="entry name" value="NATPEPTIDES"/>
</dbReference>
<dbReference type="FunCoup" id="A0A6I8PD75">
    <property type="interactions" value="213"/>
</dbReference>
<evidence type="ECO:0000256" key="2">
    <source>
        <dbReference type="ARBA" id="ARBA00020075"/>
    </source>
</evidence>
<evidence type="ECO:0000256" key="12">
    <source>
        <dbReference type="SAM" id="SignalP"/>
    </source>
</evidence>
<evidence type="ECO:0000313" key="13">
    <source>
        <dbReference type="Ensembl" id="ENSOANP00000050133.1"/>
    </source>
</evidence>
<keyword evidence="4 12" id="KW-0732">Signal</keyword>
<proteinExistence type="inferred from homology"/>
<dbReference type="PANTHER" id="PTHR14066">
    <property type="entry name" value="ATRIAL NATRIURETIC FACTOR PRECURSOR"/>
    <property type="match status" value="1"/>
</dbReference>
<evidence type="ECO:0000256" key="8">
    <source>
        <dbReference type="ARBA" id="ARBA00032322"/>
    </source>
</evidence>
<reference evidence="13" key="3">
    <citation type="submission" date="2025-09" db="UniProtKB">
        <authorList>
            <consortium name="Ensembl"/>
        </authorList>
    </citation>
    <scope>IDENTIFICATION</scope>
    <source>
        <strain evidence="13">Glennie</strain>
    </source>
</reference>
<dbReference type="GO" id="GO:0005615">
    <property type="term" value="C:extracellular space"/>
    <property type="evidence" value="ECO:0000318"/>
    <property type="project" value="GO_Central"/>
</dbReference>
<dbReference type="CTD" id="4879"/>
<feature type="signal peptide" evidence="12">
    <location>
        <begin position="1"/>
        <end position="27"/>
    </location>
</feature>
<dbReference type="GO" id="GO:0005179">
    <property type="term" value="F:hormone activity"/>
    <property type="evidence" value="ECO:0000318"/>
    <property type="project" value="GO_Central"/>
</dbReference>
<evidence type="ECO:0000256" key="1">
    <source>
        <dbReference type="ARBA" id="ARBA00004613"/>
    </source>
</evidence>
<evidence type="ECO:0000256" key="3">
    <source>
        <dbReference type="ARBA" id="ARBA00022525"/>
    </source>
</evidence>
<keyword evidence="6" id="KW-1015">Disulfide bond</keyword>
<evidence type="ECO:0000256" key="10">
    <source>
        <dbReference type="RuleBase" id="RU003686"/>
    </source>
</evidence>
<dbReference type="InterPro" id="IPR050787">
    <property type="entry name" value="Natriuretic_peptide"/>
</dbReference>
<keyword evidence="5 10" id="KW-0838">Vasoactive</keyword>
<evidence type="ECO:0000256" key="6">
    <source>
        <dbReference type="ARBA" id="ARBA00023157"/>
    </source>
</evidence>
<dbReference type="InParanoid" id="A0A6I8PD75"/>